<dbReference type="EMBL" id="JAJEPS010000001">
    <property type="protein sequence ID" value="MCC2124742.1"/>
    <property type="molecule type" value="Genomic_DNA"/>
</dbReference>
<evidence type="ECO:0000313" key="11">
    <source>
        <dbReference type="EMBL" id="MCC2124742.1"/>
    </source>
</evidence>
<evidence type="ECO:0000256" key="3">
    <source>
        <dbReference type="ARBA" id="ARBA00022438"/>
    </source>
</evidence>
<keyword evidence="12" id="KW-1185">Reference proteome</keyword>
<dbReference type="InterPro" id="IPR001948">
    <property type="entry name" value="Peptidase_M18"/>
</dbReference>
<comment type="similarity">
    <text evidence="2 9">Belongs to the peptidase M18 family.</text>
</comment>
<proteinExistence type="inferred from homology"/>
<keyword evidence="7 9" id="KW-0862">Zinc</keyword>
<dbReference type="GO" id="GO:0006508">
    <property type="term" value="P:proteolysis"/>
    <property type="evidence" value="ECO:0007669"/>
    <property type="project" value="UniProtKB-KW"/>
</dbReference>
<evidence type="ECO:0000256" key="7">
    <source>
        <dbReference type="ARBA" id="ARBA00022833"/>
    </source>
</evidence>
<evidence type="ECO:0000256" key="4">
    <source>
        <dbReference type="ARBA" id="ARBA00022670"/>
    </source>
</evidence>
<dbReference type="GO" id="GO:0005737">
    <property type="term" value="C:cytoplasm"/>
    <property type="evidence" value="ECO:0007669"/>
    <property type="project" value="UniProtKB-ARBA"/>
</dbReference>
<organism evidence="11 12">
    <name type="scientific">Hominiventricola filiformis</name>
    <dbReference type="NCBI Taxonomy" id="2885352"/>
    <lineage>
        <taxon>Bacteria</taxon>
        <taxon>Bacillati</taxon>
        <taxon>Bacillota</taxon>
        <taxon>Clostridia</taxon>
        <taxon>Lachnospirales</taxon>
        <taxon>Lachnospiraceae</taxon>
        <taxon>Hominiventricola</taxon>
    </lineage>
</organism>
<dbReference type="Gene3D" id="3.40.630.10">
    <property type="entry name" value="Zn peptidases"/>
    <property type="match status" value="1"/>
</dbReference>
<dbReference type="PANTHER" id="PTHR28570">
    <property type="entry name" value="ASPARTYL AMINOPEPTIDASE"/>
    <property type="match status" value="1"/>
</dbReference>
<dbReference type="RefSeq" id="WP_308458307.1">
    <property type="nucleotide sequence ID" value="NZ_JAJEPS010000001.1"/>
</dbReference>
<evidence type="ECO:0000256" key="8">
    <source>
        <dbReference type="ARBA" id="ARBA00023049"/>
    </source>
</evidence>
<reference evidence="11 12" key="1">
    <citation type="submission" date="2021-10" db="EMBL/GenBank/DDBJ databases">
        <title>Anaerobic single-cell dispensing facilitates the cultivation of human gut bacteria.</title>
        <authorList>
            <person name="Afrizal A."/>
        </authorList>
    </citation>
    <scope>NUCLEOTIDE SEQUENCE [LARGE SCALE GENOMIC DNA]</scope>
    <source>
        <strain evidence="11 12">CLA-AA-H276</strain>
    </source>
</reference>
<accession>A0AAE3A293</accession>
<evidence type="ECO:0000256" key="2">
    <source>
        <dbReference type="ARBA" id="ARBA00008290"/>
    </source>
</evidence>
<keyword evidence="4 9" id="KW-0645">Protease</keyword>
<sequence length="468" mass="52164">MERKNAWNTYDENAMKELEQVTEQYRRFISEGKTERECAQLTVEMAKEHGYISLEEAVASGRQLKAGDKIYAVHKKKLVVLFEIGTEPMEKGMNILGAHIDSPRLDLKQNPLYEDGEMALLDTHYYGGIKKYQWASIPLALHGVVVKKDGTVIELAIGEKAEDPVLGISDLLIHLSGEQMQKKAAVVVEGENLNIIVGSRPWKDPEEKDEEKKELIKKTLLEYLKKEYGMEEEDFLSAELEAVPAGPARDFGLDRSMILGYGQDDRICAFTSLLAQLEADHPTHTAVCLLTDKEEIGSMGATGMQSRYFENVVAEVLNLTGQYSDLALRRCLQHSHMLSSDVSAAFDPNYASAFEKKNIAYLGRGMVFNKYTGSRGKSGSNDACAEYIGELRKVMDDSNVCWQTAELGKVDQGGGGTIAYITANYGMDVIDSGVALLSMHSPWEISSKADIYEAYKGYKAFQKADWER</sequence>
<gene>
    <name evidence="11" type="ORF">LKD36_00955</name>
</gene>
<comment type="cofactor">
    <cofactor evidence="1 10">
        <name>Zn(2+)</name>
        <dbReference type="ChEBI" id="CHEBI:29105"/>
    </cofactor>
</comment>
<dbReference type="GO" id="GO:0004177">
    <property type="term" value="F:aminopeptidase activity"/>
    <property type="evidence" value="ECO:0007669"/>
    <property type="project" value="UniProtKB-KW"/>
</dbReference>
<keyword evidence="8 9" id="KW-0482">Metalloprotease</keyword>
<protein>
    <recommendedName>
        <fullName evidence="10">M18 family aminopeptidase</fullName>
        <ecNumber evidence="10">3.4.11.-</ecNumber>
    </recommendedName>
</protein>
<dbReference type="Pfam" id="PF02127">
    <property type="entry name" value="Peptidase_M18"/>
    <property type="match status" value="1"/>
</dbReference>
<keyword evidence="6 9" id="KW-0378">Hydrolase</keyword>
<dbReference type="NCBIfam" id="NF002600">
    <property type="entry name" value="PRK02256.1"/>
    <property type="match status" value="1"/>
</dbReference>
<evidence type="ECO:0000256" key="1">
    <source>
        <dbReference type="ARBA" id="ARBA00001947"/>
    </source>
</evidence>
<evidence type="ECO:0000313" key="12">
    <source>
        <dbReference type="Proteomes" id="UP001198220"/>
    </source>
</evidence>
<dbReference type="GO" id="GO:0008270">
    <property type="term" value="F:zinc ion binding"/>
    <property type="evidence" value="ECO:0007669"/>
    <property type="project" value="InterPro"/>
</dbReference>
<dbReference type="AlphaFoldDB" id="A0AAE3A293"/>
<dbReference type="GO" id="GO:0008237">
    <property type="term" value="F:metallopeptidase activity"/>
    <property type="evidence" value="ECO:0007669"/>
    <property type="project" value="UniProtKB-KW"/>
</dbReference>
<dbReference type="Gene3D" id="2.30.250.10">
    <property type="entry name" value="Aminopeptidase i, Domain 2"/>
    <property type="match status" value="1"/>
</dbReference>
<dbReference type="InterPro" id="IPR023358">
    <property type="entry name" value="Peptidase_M18_dom2"/>
</dbReference>
<evidence type="ECO:0000256" key="10">
    <source>
        <dbReference type="RuleBase" id="RU004387"/>
    </source>
</evidence>
<evidence type="ECO:0000256" key="6">
    <source>
        <dbReference type="ARBA" id="ARBA00022801"/>
    </source>
</evidence>
<dbReference type="SUPFAM" id="SSF53187">
    <property type="entry name" value="Zn-dependent exopeptidases"/>
    <property type="match status" value="1"/>
</dbReference>
<keyword evidence="3 9" id="KW-0031">Aminopeptidase</keyword>
<dbReference type="Proteomes" id="UP001198220">
    <property type="component" value="Unassembled WGS sequence"/>
</dbReference>
<comment type="caution">
    <text evidence="11">The sequence shown here is derived from an EMBL/GenBank/DDBJ whole genome shotgun (WGS) entry which is preliminary data.</text>
</comment>
<keyword evidence="5 9" id="KW-0479">Metal-binding</keyword>
<evidence type="ECO:0000256" key="9">
    <source>
        <dbReference type="RuleBase" id="RU004386"/>
    </source>
</evidence>
<dbReference type="SUPFAM" id="SSF101821">
    <property type="entry name" value="Aminopeptidase/glucanase lid domain"/>
    <property type="match status" value="1"/>
</dbReference>
<dbReference type="EC" id="3.4.11.-" evidence="10"/>
<dbReference type="PRINTS" id="PR00932">
    <property type="entry name" value="AMINO1PTASE"/>
</dbReference>
<evidence type="ECO:0000256" key="5">
    <source>
        <dbReference type="ARBA" id="ARBA00022723"/>
    </source>
</evidence>
<name>A0AAE3A293_9FIRM</name>
<dbReference type="PANTHER" id="PTHR28570:SF2">
    <property type="entry name" value="M18 FAMILY AMINOPEPTIDASE 1-RELATED"/>
    <property type="match status" value="1"/>
</dbReference>